<reference evidence="3" key="2">
    <citation type="submission" date="2016-05" db="EMBL/GenBank/DDBJ databases">
        <authorList>
            <person name="Naeem Raeece"/>
        </authorList>
    </citation>
    <scope>NUCLEOTIDE SEQUENCE [LARGE SCALE GENOMIC DNA]</scope>
</reference>
<evidence type="ECO:0000313" key="2">
    <source>
        <dbReference type="EMBL" id="SBT47939.1"/>
    </source>
</evidence>
<evidence type="ECO:0000313" key="1">
    <source>
        <dbReference type="EMBL" id="SBT47228.1"/>
    </source>
</evidence>
<dbReference type="Proteomes" id="UP000078555">
    <property type="component" value="Unassembled WGS sequence"/>
</dbReference>
<reference evidence="1" key="1">
    <citation type="submission" date="2016-05" db="EMBL/GenBank/DDBJ databases">
        <authorList>
            <person name="Lavstsen T."/>
            <person name="Jespersen J.S."/>
        </authorList>
    </citation>
    <scope>NUCLEOTIDE SEQUENCE [LARGE SCALE GENOMIC DNA]</scope>
</reference>
<reference evidence="4" key="3">
    <citation type="submission" date="2016-05" db="EMBL/GenBank/DDBJ databases">
        <authorList>
            <person name="Naeem R."/>
        </authorList>
    </citation>
    <scope>NUCLEOTIDE SEQUENCE [LARGE SCALE GENOMIC DNA]</scope>
</reference>
<dbReference type="Proteomes" id="UP000078550">
    <property type="component" value="Unassembled WGS sequence"/>
</dbReference>
<accession>A0A1A8ZTM2</accession>
<evidence type="ECO:0000313" key="3">
    <source>
        <dbReference type="Proteomes" id="UP000078550"/>
    </source>
</evidence>
<name>A0A1A8ZTM2_PLAOA</name>
<dbReference type="EMBL" id="FLRD01000145">
    <property type="protein sequence ID" value="SBT47228.1"/>
    <property type="molecule type" value="Genomic_DNA"/>
</dbReference>
<dbReference type="EMBL" id="FLRE01000189">
    <property type="protein sequence ID" value="SBT47939.1"/>
    <property type="molecule type" value="Genomic_DNA"/>
</dbReference>
<organism evidence="1 4">
    <name type="scientific">Plasmodium ovale wallikeri</name>
    <dbReference type="NCBI Taxonomy" id="864142"/>
    <lineage>
        <taxon>Eukaryota</taxon>
        <taxon>Sar</taxon>
        <taxon>Alveolata</taxon>
        <taxon>Apicomplexa</taxon>
        <taxon>Aconoidasida</taxon>
        <taxon>Haemosporida</taxon>
        <taxon>Plasmodiidae</taxon>
        <taxon>Plasmodium</taxon>
        <taxon>Plasmodium (Plasmodium)</taxon>
    </lineage>
</organism>
<dbReference type="AlphaFoldDB" id="A0A1A8ZTM2"/>
<evidence type="ECO:0000313" key="4">
    <source>
        <dbReference type="Proteomes" id="UP000078555"/>
    </source>
</evidence>
<keyword evidence="4" id="KW-1185">Reference proteome</keyword>
<proteinExistence type="predicted"/>
<protein>
    <submittedName>
        <fullName evidence="1">Uncharacterized protein</fullName>
    </submittedName>
</protein>
<gene>
    <name evidence="1" type="ORF">POVWA1_055280</name>
    <name evidence="2" type="ORF">POVWA2_054980</name>
</gene>
<sequence>MRRVNELKFFFFLSFFKIKFAFKLTCLNALRYISVLRDYPHFAKLEKGKGEQPFENINIMAITKQCIEVTLEERPLSVHSCASCAPVLGLLSKLASVKRCSIWGGEKNMFSTPFAASSSATGPNYNT</sequence>